<evidence type="ECO:0000256" key="2">
    <source>
        <dbReference type="ARBA" id="ARBA00022777"/>
    </source>
</evidence>
<organism evidence="4 5">
    <name type="scientific">Methanimicrococcus stummii</name>
    <dbReference type="NCBI Taxonomy" id="3028294"/>
    <lineage>
        <taxon>Archaea</taxon>
        <taxon>Methanobacteriati</taxon>
        <taxon>Methanobacteriota</taxon>
        <taxon>Stenosarchaea group</taxon>
        <taxon>Methanomicrobia</taxon>
        <taxon>Methanosarcinales</taxon>
        <taxon>Methanosarcinaceae</taxon>
        <taxon>Methanimicrococcus</taxon>
    </lineage>
</organism>
<dbReference type="Pfam" id="PF07804">
    <property type="entry name" value="HipA_C"/>
    <property type="match status" value="1"/>
</dbReference>
<sequence>MQEARKCLYCYKELSDADENSDYHTACSKKIFGTAVPPILPYTRNRIDELALDVIRSQTAVTGVQPKLSLDLLKEKNVKNEKTGSFSLASKKASRFTIVGLWGRYILKPQSDHYPNLPELEDLTMHLAELSHIKVVPHSLIRFSDGELCYITKRIDRDSQGNKYYMEDMCQLTERMTEHKYKGSYEQIQKVIQQHSQKPNLDTISFCEQLIFCWLTGNADMHLKNFSLIKTETKEYRLSPAYDMLATKLAIPEDLEETALMLNGKKRKIEKTDFEKMVDTMKMDQTRLQSIFKNFKKTVPLWFDFIDKSFLPDEMKEKYKALVHERAKKLDLI</sequence>
<dbReference type="KEGG" id="mees:MmiEs2_07880"/>
<protein>
    <recommendedName>
        <fullName evidence="3">HipA-like C-terminal domain-containing protein</fullName>
    </recommendedName>
</protein>
<dbReference type="Gene3D" id="1.10.1070.20">
    <property type="match status" value="1"/>
</dbReference>
<evidence type="ECO:0000313" key="5">
    <source>
        <dbReference type="Proteomes" id="UP001302662"/>
    </source>
</evidence>
<dbReference type="InterPro" id="IPR012893">
    <property type="entry name" value="HipA-like_C"/>
</dbReference>
<name>A0AA96VLR3_9EURY</name>
<dbReference type="AlphaFoldDB" id="A0AA96VLR3"/>
<gene>
    <name evidence="4" type="ORF">MmiEs2_07880</name>
</gene>
<accession>A0AA96VLR3</accession>
<dbReference type="GO" id="GO:0004674">
    <property type="term" value="F:protein serine/threonine kinase activity"/>
    <property type="evidence" value="ECO:0007669"/>
    <property type="project" value="TreeGrafter"/>
</dbReference>
<evidence type="ECO:0000313" key="4">
    <source>
        <dbReference type="EMBL" id="WNY28592.1"/>
    </source>
</evidence>
<evidence type="ECO:0000259" key="3">
    <source>
        <dbReference type="Pfam" id="PF07804"/>
    </source>
</evidence>
<reference evidence="4 5" key="1">
    <citation type="submission" date="2023-07" db="EMBL/GenBank/DDBJ databases">
        <title>Closed genome sequence of Methanimicrococcus sp. Es2.</title>
        <authorList>
            <person name="Protasov E."/>
            <person name="Platt K."/>
            <person name="Reeh H."/>
            <person name="Poehlein A."/>
            <person name="Daniel R."/>
            <person name="Brune A."/>
        </authorList>
    </citation>
    <scope>NUCLEOTIDE SEQUENCE [LARGE SCALE GENOMIC DNA]</scope>
    <source>
        <strain evidence="4 5">Es2</strain>
    </source>
</reference>
<dbReference type="Proteomes" id="UP001302662">
    <property type="component" value="Chromosome"/>
</dbReference>
<feature type="domain" description="HipA-like C-terminal" evidence="3">
    <location>
        <begin position="60"/>
        <end position="299"/>
    </location>
</feature>
<proteinExistence type="predicted"/>
<dbReference type="PANTHER" id="PTHR37419">
    <property type="entry name" value="SERINE/THREONINE-PROTEIN KINASE TOXIN HIPA"/>
    <property type="match status" value="1"/>
</dbReference>
<dbReference type="GO" id="GO:0005829">
    <property type="term" value="C:cytosol"/>
    <property type="evidence" value="ECO:0007669"/>
    <property type="project" value="TreeGrafter"/>
</dbReference>
<keyword evidence="5" id="KW-1185">Reference proteome</keyword>
<evidence type="ECO:0000256" key="1">
    <source>
        <dbReference type="ARBA" id="ARBA00022679"/>
    </source>
</evidence>
<keyword evidence="1" id="KW-0808">Transferase</keyword>
<keyword evidence="2" id="KW-0418">Kinase</keyword>
<dbReference type="InterPro" id="IPR052028">
    <property type="entry name" value="HipA_Ser/Thr_kinase"/>
</dbReference>
<dbReference type="PANTHER" id="PTHR37419:SF1">
    <property type="entry name" value="SERINE_THREONINE-PROTEIN KINASE TOXIN HIPA"/>
    <property type="match status" value="1"/>
</dbReference>
<dbReference type="EMBL" id="CP131062">
    <property type="protein sequence ID" value="WNY28592.1"/>
    <property type="molecule type" value="Genomic_DNA"/>
</dbReference>